<feature type="domain" description="PiggyBac transposable element-derived protein" evidence="1">
    <location>
        <begin position="3"/>
        <end position="80"/>
    </location>
</feature>
<dbReference type="PANTHER" id="PTHR46599">
    <property type="entry name" value="PIGGYBAC TRANSPOSABLE ELEMENT-DERIVED PROTEIN 4"/>
    <property type="match status" value="1"/>
</dbReference>
<accession>A0AAV8Y910</accession>
<reference evidence="2" key="1">
    <citation type="journal article" date="2023" name="Insect Mol. Biol.">
        <title>Genome sequencing provides insights into the evolution of gene families encoding plant cell wall-degrading enzymes in longhorned beetles.</title>
        <authorList>
            <person name="Shin N.R."/>
            <person name="Okamura Y."/>
            <person name="Kirsch R."/>
            <person name="Pauchet Y."/>
        </authorList>
    </citation>
    <scope>NUCLEOTIDE SEQUENCE</scope>
    <source>
        <strain evidence="2">RBIC_L_NR</strain>
    </source>
</reference>
<dbReference type="PANTHER" id="PTHR46599:SF3">
    <property type="entry name" value="PIGGYBAC TRANSPOSABLE ELEMENT-DERIVED PROTEIN 4"/>
    <property type="match status" value="1"/>
</dbReference>
<dbReference type="Pfam" id="PF13843">
    <property type="entry name" value="DDE_Tnp_1_7"/>
    <property type="match status" value="1"/>
</dbReference>
<dbReference type="InterPro" id="IPR029526">
    <property type="entry name" value="PGBD"/>
</dbReference>
<comment type="caution">
    <text evidence="2">The sequence shown here is derived from an EMBL/GenBank/DDBJ whole genome shotgun (WGS) entry which is preliminary data.</text>
</comment>
<keyword evidence="3" id="KW-1185">Reference proteome</keyword>
<dbReference type="EMBL" id="JANEYF010002328">
    <property type="protein sequence ID" value="KAJ8948016.1"/>
    <property type="molecule type" value="Genomic_DNA"/>
</dbReference>
<dbReference type="Proteomes" id="UP001162156">
    <property type="component" value="Unassembled WGS sequence"/>
</dbReference>
<evidence type="ECO:0000313" key="2">
    <source>
        <dbReference type="EMBL" id="KAJ8948016.1"/>
    </source>
</evidence>
<name>A0AAV8Y910_9CUCU</name>
<organism evidence="2 3">
    <name type="scientific">Rhamnusium bicolor</name>
    <dbReference type="NCBI Taxonomy" id="1586634"/>
    <lineage>
        <taxon>Eukaryota</taxon>
        <taxon>Metazoa</taxon>
        <taxon>Ecdysozoa</taxon>
        <taxon>Arthropoda</taxon>
        <taxon>Hexapoda</taxon>
        <taxon>Insecta</taxon>
        <taxon>Pterygota</taxon>
        <taxon>Neoptera</taxon>
        <taxon>Endopterygota</taxon>
        <taxon>Coleoptera</taxon>
        <taxon>Polyphaga</taxon>
        <taxon>Cucujiformia</taxon>
        <taxon>Chrysomeloidea</taxon>
        <taxon>Cerambycidae</taxon>
        <taxon>Lepturinae</taxon>
        <taxon>Rhagiini</taxon>
        <taxon>Rhamnusium</taxon>
    </lineage>
</organism>
<dbReference type="AlphaFoldDB" id="A0AAV8Y910"/>
<sequence length="80" mass="9461">MRTNKGHHLIMDNYYNSVGLSKRLLLRETYSSGTLRTNRKENPKSITSRKLKKGEHIWQRKGKVCISEWKNKREVLCITT</sequence>
<evidence type="ECO:0000313" key="3">
    <source>
        <dbReference type="Proteomes" id="UP001162156"/>
    </source>
</evidence>
<evidence type="ECO:0000259" key="1">
    <source>
        <dbReference type="Pfam" id="PF13843"/>
    </source>
</evidence>
<protein>
    <recommendedName>
        <fullName evidence="1">PiggyBac transposable element-derived protein domain-containing protein</fullName>
    </recommendedName>
</protein>
<gene>
    <name evidence="2" type="ORF">NQ314_008501</name>
</gene>
<proteinExistence type="predicted"/>